<evidence type="ECO:0000256" key="5">
    <source>
        <dbReference type="ARBA" id="ARBA00022644"/>
    </source>
</evidence>
<dbReference type="GO" id="GO:0019853">
    <property type="term" value="P:L-ascorbic acid biosynthetic process"/>
    <property type="evidence" value="ECO:0007669"/>
    <property type="project" value="UniProtKB-KW"/>
</dbReference>
<dbReference type="PANTHER" id="PTHR13878">
    <property type="entry name" value="GULONOLACTONE OXIDASE"/>
    <property type="match status" value="1"/>
</dbReference>
<accession>A0AAV0DB55</accession>
<dbReference type="InterPro" id="IPR016169">
    <property type="entry name" value="FAD-bd_PCMH_sub2"/>
</dbReference>
<keyword evidence="6 9" id="KW-0732">Signal</keyword>
<dbReference type="Gene3D" id="3.30.70.2520">
    <property type="match status" value="1"/>
</dbReference>
<dbReference type="GO" id="GO:0003885">
    <property type="term" value="F:D-arabinono-1,4-lactone oxidase activity"/>
    <property type="evidence" value="ECO:0007669"/>
    <property type="project" value="InterPro"/>
</dbReference>
<comment type="pathway">
    <text evidence="2">Cofactor biosynthesis; L-ascorbate biosynthesis.</text>
</comment>
<feature type="chain" id="PRO_5043796254" description="L-gulonolactone oxidase" evidence="9">
    <location>
        <begin position="28"/>
        <end position="596"/>
    </location>
</feature>
<dbReference type="SUPFAM" id="SSF56176">
    <property type="entry name" value="FAD-binding/transporter-associated domain-like"/>
    <property type="match status" value="1"/>
</dbReference>
<dbReference type="Proteomes" id="UP001152523">
    <property type="component" value="Unassembled WGS sequence"/>
</dbReference>
<feature type="signal peptide" evidence="9">
    <location>
        <begin position="1"/>
        <end position="27"/>
    </location>
</feature>
<dbReference type="PANTHER" id="PTHR13878:SF67">
    <property type="entry name" value="L-GULONOLACTONE OXIDASE 5"/>
    <property type="match status" value="1"/>
</dbReference>
<dbReference type="InterPro" id="IPR055154">
    <property type="entry name" value="GULLO2-like_C"/>
</dbReference>
<dbReference type="InterPro" id="IPR007173">
    <property type="entry name" value="ALO_C"/>
</dbReference>
<dbReference type="EC" id="1.1.3.8" evidence="4"/>
<dbReference type="FunFam" id="3.30.465.10:FF:000033">
    <property type="entry name" value="L-gulonolactone oxidase 5"/>
    <property type="match status" value="1"/>
</dbReference>
<dbReference type="Pfam" id="PF22906">
    <property type="entry name" value="GULLO2-like_3rd"/>
    <property type="match status" value="1"/>
</dbReference>
<evidence type="ECO:0000256" key="4">
    <source>
        <dbReference type="ARBA" id="ARBA00013121"/>
    </source>
</evidence>
<comment type="cofactor">
    <cofactor evidence="1">
        <name>FAD</name>
        <dbReference type="ChEBI" id="CHEBI:57692"/>
    </cofactor>
</comment>
<gene>
    <name evidence="11" type="ORF">CEPIT_LOCUS13306</name>
</gene>
<protein>
    <recommendedName>
        <fullName evidence="4">L-gulonolactone oxidase</fullName>
        <ecNumber evidence="4">1.1.3.8</ecNumber>
    </recommendedName>
</protein>
<dbReference type="Pfam" id="PF01565">
    <property type="entry name" value="FAD_binding_4"/>
    <property type="match status" value="1"/>
</dbReference>
<dbReference type="InterPro" id="IPR006094">
    <property type="entry name" value="Oxid_FAD_bind_N"/>
</dbReference>
<keyword evidence="12" id="KW-1185">Reference proteome</keyword>
<comment type="caution">
    <text evidence="11">The sequence shown here is derived from an EMBL/GenBank/DDBJ whole genome shotgun (WGS) entry which is preliminary data.</text>
</comment>
<feature type="domain" description="FAD-binding PCMH-type" evidence="10">
    <location>
        <begin position="58"/>
        <end position="238"/>
    </location>
</feature>
<dbReference type="PROSITE" id="PS51387">
    <property type="entry name" value="FAD_PCMH"/>
    <property type="match status" value="1"/>
</dbReference>
<evidence type="ECO:0000256" key="2">
    <source>
        <dbReference type="ARBA" id="ARBA00005147"/>
    </source>
</evidence>
<reference evidence="11" key="1">
    <citation type="submission" date="2022-07" db="EMBL/GenBank/DDBJ databases">
        <authorList>
            <person name="Macas J."/>
            <person name="Novak P."/>
            <person name="Neumann P."/>
        </authorList>
    </citation>
    <scope>NUCLEOTIDE SEQUENCE</scope>
</reference>
<evidence type="ECO:0000259" key="10">
    <source>
        <dbReference type="PROSITE" id="PS51387"/>
    </source>
</evidence>
<evidence type="ECO:0000256" key="1">
    <source>
        <dbReference type="ARBA" id="ARBA00001974"/>
    </source>
</evidence>
<dbReference type="GO" id="GO:0016020">
    <property type="term" value="C:membrane"/>
    <property type="evidence" value="ECO:0007669"/>
    <property type="project" value="InterPro"/>
</dbReference>
<dbReference type="InterPro" id="IPR050432">
    <property type="entry name" value="FAD-linked_Oxidoreductases_BP"/>
</dbReference>
<dbReference type="InterPro" id="IPR036318">
    <property type="entry name" value="FAD-bd_PCMH-like_sf"/>
</dbReference>
<dbReference type="InterPro" id="IPR016166">
    <property type="entry name" value="FAD-bd_PCMH"/>
</dbReference>
<keyword evidence="7" id="KW-0560">Oxidoreductase</keyword>
<keyword evidence="5" id="KW-0060">Ascorbate biosynthesis</keyword>
<dbReference type="GO" id="GO:0071949">
    <property type="term" value="F:FAD binding"/>
    <property type="evidence" value="ECO:0007669"/>
    <property type="project" value="InterPro"/>
</dbReference>
<dbReference type="EMBL" id="CAMAPF010000084">
    <property type="protein sequence ID" value="CAH9095509.1"/>
    <property type="molecule type" value="Genomic_DNA"/>
</dbReference>
<proteinExistence type="inferred from homology"/>
<name>A0AAV0DB55_9ASTE</name>
<dbReference type="InterPro" id="IPR010030">
    <property type="entry name" value="GULO_Plant"/>
</dbReference>
<dbReference type="NCBIfam" id="TIGR01677">
    <property type="entry name" value="pln_FAD_oxido"/>
    <property type="match status" value="1"/>
</dbReference>
<evidence type="ECO:0000256" key="3">
    <source>
        <dbReference type="ARBA" id="ARBA00005466"/>
    </source>
</evidence>
<dbReference type="Pfam" id="PF04030">
    <property type="entry name" value="ALO"/>
    <property type="match status" value="1"/>
</dbReference>
<comment type="catalytic activity">
    <reaction evidence="8">
        <text>L-gulono-1,4-lactone + O2 = L-ascorbate + H2O2 + H(+)</text>
        <dbReference type="Rhea" id="RHEA:32363"/>
        <dbReference type="ChEBI" id="CHEBI:15378"/>
        <dbReference type="ChEBI" id="CHEBI:15379"/>
        <dbReference type="ChEBI" id="CHEBI:16240"/>
        <dbReference type="ChEBI" id="CHEBI:17587"/>
        <dbReference type="ChEBI" id="CHEBI:38290"/>
        <dbReference type="EC" id="1.1.3.8"/>
    </reaction>
</comment>
<dbReference type="Gene3D" id="3.30.465.10">
    <property type="match status" value="1"/>
</dbReference>
<evidence type="ECO:0000256" key="6">
    <source>
        <dbReference type="ARBA" id="ARBA00022729"/>
    </source>
</evidence>
<evidence type="ECO:0000256" key="9">
    <source>
        <dbReference type="SAM" id="SignalP"/>
    </source>
</evidence>
<evidence type="ECO:0000313" key="11">
    <source>
        <dbReference type="EMBL" id="CAH9095509.1"/>
    </source>
</evidence>
<evidence type="ECO:0000313" key="12">
    <source>
        <dbReference type="Proteomes" id="UP001152523"/>
    </source>
</evidence>
<comment type="similarity">
    <text evidence="3">Belongs to the oxygen-dependent FAD-linked oxidoreductase family.</text>
</comment>
<organism evidence="11 12">
    <name type="scientific">Cuscuta epithymum</name>
    <dbReference type="NCBI Taxonomy" id="186058"/>
    <lineage>
        <taxon>Eukaryota</taxon>
        <taxon>Viridiplantae</taxon>
        <taxon>Streptophyta</taxon>
        <taxon>Embryophyta</taxon>
        <taxon>Tracheophyta</taxon>
        <taxon>Spermatophyta</taxon>
        <taxon>Magnoliopsida</taxon>
        <taxon>eudicotyledons</taxon>
        <taxon>Gunneridae</taxon>
        <taxon>Pentapetalae</taxon>
        <taxon>asterids</taxon>
        <taxon>lamiids</taxon>
        <taxon>Solanales</taxon>
        <taxon>Convolvulaceae</taxon>
        <taxon>Cuscuteae</taxon>
        <taxon>Cuscuta</taxon>
        <taxon>Cuscuta subgen. Cuscuta</taxon>
    </lineage>
</organism>
<dbReference type="AlphaFoldDB" id="A0AAV0DB55"/>
<dbReference type="GO" id="GO:0050105">
    <property type="term" value="F:L-gulonolactone oxidase activity"/>
    <property type="evidence" value="ECO:0007669"/>
    <property type="project" value="UniProtKB-EC"/>
</dbReference>
<evidence type="ECO:0000256" key="8">
    <source>
        <dbReference type="ARBA" id="ARBA00048083"/>
    </source>
</evidence>
<evidence type="ECO:0000256" key="7">
    <source>
        <dbReference type="ARBA" id="ARBA00023002"/>
    </source>
</evidence>
<sequence length="596" mass="65559">MAYSFCYAAYADLWFAFFFIILLQAHSTPPGDPIKCTDNNAAQNCTVTNSYGAFPDRTICRAAAVAYPRTEEELLAVVSNATKQNRKMKVTTRFSHSIPKLVCPDGDDGLLISTKLLNRTLKVDNRSMTVTVESGVSLRELISVAAEAGLALPHAPYWWGVTVGGMMGTGAHGSSLWGRGSSVHDYVVGVRIVTPASPEKGYAAVRQLGEGDPEINAARVSLGVLGVISQVTLKLEPMFKRSVTYVEENDTKLVEEAATFGSRHEFGDITWFPSQRRVVYRIDDRVQTNTSGDGLNDFLGFRSMSSLLLSFVRSAEENQELLNDAYGKCTNADTSMLFLKGASYGLTNNGVIFTGYPIIGYQNRLQSSGTCLDSLNDGLLTACPWDPRVKGLFFHQTTFSISLSKVKGFIQDVQKLVSLDTKSLCVVGLYNGILMRYVTASKAYLGKQDNAIDFDITYYRSKDPTAPRLYQDVLEEIEQLAVFKYGALPHWGKNRNVAFIGAINKHAKFDEFLKVKEKYDPSGLFSSDWTDQILGLKEGLTIIKDGCASEGLCICSQDSHCAPSKGYYCRAGKVYKDARVCVKLSNSSSEFALKSM</sequence>